<evidence type="ECO:0000256" key="2">
    <source>
        <dbReference type="ARBA" id="ARBA00022692"/>
    </source>
</evidence>
<keyword evidence="6" id="KW-0489">Methyltransferase</keyword>
<sequence length="336" mass="35522">MQTVEANGGMSGGAADTRPAPCNPVVRLGRGAGRLYFALQALAGILWWILVPLSPLVQDVTLGSLNPALVAALDLPLFVGASALASLGIRWALWVVTPWTLLVTAAMMLVATITGEAGWGALLMIASSVGTVAATLLMYAGRFPVELIANGPFKFRVARQASTRSHLATTALQITVFWGLSLAVVPLILVAVEWRWGLHIDLTPATNASGIALLIAASALGIWSAVSMVSHGKGTPLPAAQTSELVIAGPYRWVRNPMAVAGIAQGVAVGMIANSWLVIAYALCGSLVWNWLIRPVEEADLTARFGAAYLDYQTRVRCWVPRLGTPDRHSLRDTSG</sequence>
<dbReference type="Gene3D" id="1.20.120.1630">
    <property type="match status" value="1"/>
</dbReference>
<feature type="transmembrane region" description="Helical" evidence="5">
    <location>
        <begin position="119"/>
        <end position="145"/>
    </location>
</feature>
<accession>A0A7X5TTK1</accession>
<keyword evidence="7" id="KW-1185">Reference proteome</keyword>
<dbReference type="GO" id="GO:0032259">
    <property type="term" value="P:methylation"/>
    <property type="evidence" value="ECO:0007669"/>
    <property type="project" value="UniProtKB-KW"/>
</dbReference>
<dbReference type="Pfam" id="PF04191">
    <property type="entry name" value="PEMT"/>
    <property type="match status" value="1"/>
</dbReference>
<comment type="caution">
    <text evidence="6">The sequence shown here is derived from an EMBL/GenBank/DDBJ whole genome shotgun (WGS) entry which is preliminary data.</text>
</comment>
<protein>
    <submittedName>
        <fullName evidence="6">Protein-S-isoprenylcysteine O-methyltransferase Ste14</fullName>
    </submittedName>
</protein>
<keyword evidence="4 5" id="KW-0472">Membrane</keyword>
<feature type="transmembrane region" description="Helical" evidence="5">
    <location>
        <begin position="35"/>
        <end position="53"/>
    </location>
</feature>
<evidence type="ECO:0000256" key="1">
    <source>
        <dbReference type="ARBA" id="ARBA00004127"/>
    </source>
</evidence>
<dbReference type="Proteomes" id="UP000541033">
    <property type="component" value="Unassembled WGS sequence"/>
</dbReference>
<dbReference type="GO" id="GO:0012505">
    <property type="term" value="C:endomembrane system"/>
    <property type="evidence" value="ECO:0007669"/>
    <property type="project" value="UniProtKB-SubCell"/>
</dbReference>
<evidence type="ECO:0000313" key="7">
    <source>
        <dbReference type="Proteomes" id="UP000541033"/>
    </source>
</evidence>
<dbReference type="GO" id="GO:0008168">
    <property type="term" value="F:methyltransferase activity"/>
    <property type="evidence" value="ECO:0007669"/>
    <property type="project" value="UniProtKB-KW"/>
</dbReference>
<keyword evidence="3 5" id="KW-1133">Transmembrane helix</keyword>
<comment type="subcellular location">
    <subcellularLocation>
        <location evidence="1">Endomembrane system</location>
        <topology evidence="1">Multi-pass membrane protein</topology>
    </subcellularLocation>
</comment>
<evidence type="ECO:0000256" key="4">
    <source>
        <dbReference type="ARBA" id="ARBA00023136"/>
    </source>
</evidence>
<dbReference type="RefSeq" id="WP_243848795.1">
    <property type="nucleotide sequence ID" value="NZ_JAAMOX010000002.1"/>
</dbReference>
<evidence type="ECO:0000256" key="3">
    <source>
        <dbReference type="ARBA" id="ARBA00022989"/>
    </source>
</evidence>
<dbReference type="AlphaFoldDB" id="A0A7X5TTK1"/>
<dbReference type="EMBL" id="JAAMOX010000002">
    <property type="protein sequence ID" value="NIH54711.1"/>
    <property type="molecule type" value="Genomic_DNA"/>
</dbReference>
<evidence type="ECO:0000313" key="6">
    <source>
        <dbReference type="EMBL" id="NIH54711.1"/>
    </source>
</evidence>
<dbReference type="InterPro" id="IPR007318">
    <property type="entry name" value="Phopholipid_MeTrfase"/>
</dbReference>
<keyword evidence="6" id="KW-0808">Transferase</keyword>
<organism evidence="6 7">
    <name type="scientific">Lysinibacter cavernae</name>
    <dbReference type="NCBI Taxonomy" id="1640652"/>
    <lineage>
        <taxon>Bacteria</taxon>
        <taxon>Bacillati</taxon>
        <taxon>Actinomycetota</taxon>
        <taxon>Actinomycetes</taxon>
        <taxon>Micrococcales</taxon>
        <taxon>Microbacteriaceae</taxon>
        <taxon>Lysinibacter</taxon>
    </lineage>
</organism>
<evidence type="ECO:0000256" key="5">
    <source>
        <dbReference type="SAM" id="Phobius"/>
    </source>
</evidence>
<feature type="transmembrane region" description="Helical" evidence="5">
    <location>
        <begin position="65"/>
        <end position="84"/>
    </location>
</feature>
<name>A0A7X5TTK1_9MICO</name>
<feature type="transmembrane region" description="Helical" evidence="5">
    <location>
        <begin position="259"/>
        <end position="283"/>
    </location>
</feature>
<proteinExistence type="predicted"/>
<keyword evidence="2 5" id="KW-0812">Transmembrane</keyword>
<reference evidence="6 7" key="1">
    <citation type="submission" date="2020-02" db="EMBL/GenBank/DDBJ databases">
        <title>Sequencing the genomes of 1000 actinobacteria strains.</title>
        <authorList>
            <person name="Klenk H.-P."/>
        </authorList>
    </citation>
    <scope>NUCLEOTIDE SEQUENCE [LARGE SCALE GENOMIC DNA]</scope>
    <source>
        <strain evidence="6 7">DSM 27960</strain>
    </source>
</reference>
<feature type="transmembrane region" description="Helical" evidence="5">
    <location>
        <begin position="91"/>
        <end position="113"/>
    </location>
</feature>
<feature type="transmembrane region" description="Helical" evidence="5">
    <location>
        <begin position="211"/>
        <end position="229"/>
    </location>
</feature>
<feature type="transmembrane region" description="Helical" evidence="5">
    <location>
        <begin position="166"/>
        <end position="191"/>
    </location>
</feature>
<gene>
    <name evidence="6" type="ORF">FHX76_002607</name>
</gene>